<evidence type="ECO:0000313" key="2">
    <source>
        <dbReference type="EMBL" id="CAD6992657.1"/>
    </source>
</evidence>
<dbReference type="Proteomes" id="UP000606786">
    <property type="component" value="Unassembled WGS sequence"/>
</dbReference>
<feature type="region of interest" description="Disordered" evidence="1">
    <location>
        <begin position="44"/>
        <end position="67"/>
    </location>
</feature>
<reference evidence="2" key="1">
    <citation type="submission" date="2020-11" db="EMBL/GenBank/DDBJ databases">
        <authorList>
            <person name="Whitehead M."/>
        </authorList>
    </citation>
    <scope>NUCLEOTIDE SEQUENCE</scope>
    <source>
        <strain evidence="2">EGII</strain>
    </source>
</reference>
<dbReference type="EMBL" id="CAJHJT010000001">
    <property type="protein sequence ID" value="CAD6992657.1"/>
    <property type="molecule type" value="Genomic_DNA"/>
</dbReference>
<keyword evidence="3" id="KW-1185">Reference proteome</keyword>
<evidence type="ECO:0000313" key="3">
    <source>
        <dbReference type="Proteomes" id="UP000606786"/>
    </source>
</evidence>
<evidence type="ECO:0000256" key="1">
    <source>
        <dbReference type="SAM" id="MobiDB-lite"/>
    </source>
</evidence>
<accession>A0A811U3P9</accession>
<comment type="caution">
    <text evidence="2">The sequence shown here is derived from an EMBL/GenBank/DDBJ whole genome shotgun (WGS) entry which is preliminary data.</text>
</comment>
<name>A0A811U3P9_CERCA</name>
<protein>
    <submittedName>
        <fullName evidence="2">(Mediterranean fruit fly) hypothetical protein</fullName>
    </submittedName>
</protein>
<dbReference type="AlphaFoldDB" id="A0A811U3P9"/>
<sequence length="67" mass="7411">MLQQHLRQLYDSTELRAIWKKHVGPQPTTSSSLAATIHSKCVMQSPQPIANRRSGSPPTSATSVKRL</sequence>
<proteinExistence type="predicted"/>
<gene>
    <name evidence="2" type="ORF">CCAP1982_LOCUS1502</name>
</gene>
<organism evidence="2 3">
    <name type="scientific">Ceratitis capitata</name>
    <name type="common">Mediterranean fruit fly</name>
    <name type="synonym">Tephritis capitata</name>
    <dbReference type="NCBI Taxonomy" id="7213"/>
    <lineage>
        <taxon>Eukaryota</taxon>
        <taxon>Metazoa</taxon>
        <taxon>Ecdysozoa</taxon>
        <taxon>Arthropoda</taxon>
        <taxon>Hexapoda</taxon>
        <taxon>Insecta</taxon>
        <taxon>Pterygota</taxon>
        <taxon>Neoptera</taxon>
        <taxon>Endopterygota</taxon>
        <taxon>Diptera</taxon>
        <taxon>Brachycera</taxon>
        <taxon>Muscomorpha</taxon>
        <taxon>Tephritoidea</taxon>
        <taxon>Tephritidae</taxon>
        <taxon>Ceratitis</taxon>
        <taxon>Ceratitis</taxon>
    </lineage>
</organism>